<reference evidence="2 3" key="1">
    <citation type="journal article" date="2022" name="Mar. Drugs">
        <title>Bioassay-Guided Fractionation Leads to the Detection of Cholic Acid Generated by the Rare Thalassomonas sp.</title>
        <authorList>
            <person name="Pheiffer F."/>
            <person name="Schneider Y.K."/>
            <person name="Hansen E.H."/>
            <person name="Andersen J.H."/>
            <person name="Isaksson J."/>
            <person name="Busche T."/>
            <person name="R C."/>
            <person name="Kalinowski J."/>
            <person name="Zyl L.V."/>
            <person name="Trindade M."/>
        </authorList>
    </citation>
    <scope>NUCLEOTIDE SEQUENCE [LARGE SCALE GENOMIC DNA]</scope>
    <source>
        <strain evidence="2 3">A5K-61T</strain>
    </source>
</reference>
<dbReference type="EMBL" id="CP059693">
    <property type="protein sequence ID" value="WDE12635.1"/>
    <property type="molecule type" value="Genomic_DNA"/>
</dbReference>
<dbReference type="InterPro" id="IPR011250">
    <property type="entry name" value="OMP/PagP_B-barrel"/>
</dbReference>
<dbReference type="SUPFAM" id="SSF56925">
    <property type="entry name" value="OMPA-like"/>
    <property type="match status" value="1"/>
</dbReference>
<evidence type="ECO:0000256" key="1">
    <source>
        <dbReference type="SAM" id="SignalP"/>
    </source>
</evidence>
<feature type="chain" id="PRO_5045151084" description="Outer membrane protein beta-barrel domain-containing protein" evidence="1">
    <location>
        <begin position="24"/>
        <end position="215"/>
    </location>
</feature>
<gene>
    <name evidence="2" type="ORF">H3N35_03935</name>
</gene>
<evidence type="ECO:0000313" key="3">
    <source>
        <dbReference type="Proteomes" id="UP001215231"/>
    </source>
</evidence>
<accession>A0ABY7VFY3</accession>
<keyword evidence="1" id="KW-0732">Signal</keyword>
<evidence type="ECO:0000313" key="2">
    <source>
        <dbReference type="EMBL" id="WDE12635.1"/>
    </source>
</evidence>
<proteinExistence type="predicted"/>
<sequence length="215" mass="23558">MYQAPALSLFLSSLVLSPLCALAHDNQGLEFTPFIGYRLDGDFEQTDPATGIATELSLEDKASFGFIIAWPYSDQRQGEFLLSHYQTDFTNRNSATFSTSLSESKEIDVTYLQVGGNVPLTHIPVPVKLSGGLGLTYLAPENSRFDSESQFSVNLGLQTRLPINKQLALRIDARIFATFFDSDGELFCSNQGCIASVSSDLWLQGELTAGLSFSF</sequence>
<dbReference type="Proteomes" id="UP001215231">
    <property type="component" value="Chromosome"/>
</dbReference>
<feature type="signal peptide" evidence="1">
    <location>
        <begin position="1"/>
        <end position="23"/>
    </location>
</feature>
<organism evidence="2 3">
    <name type="scientific">Thalassomonas haliotis</name>
    <dbReference type="NCBI Taxonomy" id="485448"/>
    <lineage>
        <taxon>Bacteria</taxon>
        <taxon>Pseudomonadati</taxon>
        <taxon>Pseudomonadota</taxon>
        <taxon>Gammaproteobacteria</taxon>
        <taxon>Alteromonadales</taxon>
        <taxon>Colwelliaceae</taxon>
        <taxon>Thalassomonas</taxon>
    </lineage>
</organism>
<keyword evidence="3" id="KW-1185">Reference proteome</keyword>
<protein>
    <recommendedName>
        <fullName evidence="4">Outer membrane protein beta-barrel domain-containing protein</fullName>
    </recommendedName>
</protein>
<dbReference type="RefSeq" id="WP_274052916.1">
    <property type="nucleotide sequence ID" value="NZ_CP059693.1"/>
</dbReference>
<evidence type="ECO:0008006" key="4">
    <source>
        <dbReference type="Google" id="ProtNLM"/>
    </source>
</evidence>
<name>A0ABY7VFY3_9GAMM</name>
<dbReference type="Gene3D" id="2.40.160.20">
    <property type="match status" value="1"/>
</dbReference>